<proteinExistence type="predicted"/>
<feature type="chain" id="PRO_5042986374" evidence="1">
    <location>
        <begin position="21"/>
        <end position="162"/>
    </location>
</feature>
<feature type="signal peptide" evidence="1">
    <location>
        <begin position="1"/>
        <end position="20"/>
    </location>
</feature>
<protein>
    <submittedName>
        <fullName evidence="3">Necrosis-inducing factor-domain-containing protein</fullName>
    </submittedName>
</protein>
<dbReference type="EMBL" id="MU866659">
    <property type="protein sequence ID" value="KAK4171041.1"/>
    <property type="molecule type" value="Genomic_DNA"/>
</dbReference>
<comment type="caution">
    <text evidence="3">The sequence shown here is derived from an EMBL/GenBank/DDBJ whole genome shotgun (WGS) entry which is preliminary data.</text>
</comment>
<evidence type="ECO:0000259" key="2">
    <source>
        <dbReference type="Pfam" id="PF14856"/>
    </source>
</evidence>
<keyword evidence="1" id="KW-0732">Signal</keyword>
<dbReference type="InterPro" id="IPR029226">
    <property type="entry name" value="Ecp2-like"/>
</dbReference>
<dbReference type="AlphaFoldDB" id="A0AAN6VX59"/>
<name>A0AAN6VX59_9PEZI</name>
<reference evidence="3" key="2">
    <citation type="submission" date="2023-05" db="EMBL/GenBank/DDBJ databases">
        <authorList>
            <consortium name="Lawrence Berkeley National Laboratory"/>
            <person name="Steindorff A."/>
            <person name="Hensen N."/>
            <person name="Bonometti L."/>
            <person name="Westerberg I."/>
            <person name="Brannstrom I.O."/>
            <person name="Guillou S."/>
            <person name="Cros-Aarteil S."/>
            <person name="Calhoun S."/>
            <person name="Haridas S."/>
            <person name="Kuo A."/>
            <person name="Mondo S."/>
            <person name="Pangilinan J."/>
            <person name="Riley R."/>
            <person name="Labutti K."/>
            <person name="Andreopoulos B."/>
            <person name="Lipzen A."/>
            <person name="Chen C."/>
            <person name="Yanf M."/>
            <person name="Daum C."/>
            <person name="Ng V."/>
            <person name="Clum A."/>
            <person name="Ohm R."/>
            <person name="Martin F."/>
            <person name="Silar P."/>
            <person name="Natvig D."/>
            <person name="Lalanne C."/>
            <person name="Gautier V."/>
            <person name="Ament-Velasquez S.L."/>
            <person name="Kruys A."/>
            <person name="Hutchinson M.I."/>
            <person name="Powell A.J."/>
            <person name="Barry K."/>
            <person name="Miller A.N."/>
            <person name="Grigoriev I.V."/>
            <person name="Debuchy R."/>
            <person name="Gladieux P."/>
            <person name="Thoren M.H."/>
            <person name="Johannesson H."/>
        </authorList>
    </citation>
    <scope>NUCLEOTIDE SEQUENCE</scope>
    <source>
        <strain evidence="3">CBS 892.96</strain>
    </source>
</reference>
<reference evidence="3" key="1">
    <citation type="journal article" date="2023" name="Mol. Phylogenet. Evol.">
        <title>Genome-scale phylogeny and comparative genomics of the fungal order Sordariales.</title>
        <authorList>
            <person name="Hensen N."/>
            <person name="Bonometti L."/>
            <person name="Westerberg I."/>
            <person name="Brannstrom I.O."/>
            <person name="Guillou S."/>
            <person name="Cros-Aarteil S."/>
            <person name="Calhoun S."/>
            <person name="Haridas S."/>
            <person name="Kuo A."/>
            <person name="Mondo S."/>
            <person name="Pangilinan J."/>
            <person name="Riley R."/>
            <person name="LaButti K."/>
            <person name="Andreopoulos B."/>
            <person name="Lipzen A."/>
            <person name="Chen C."/>
            <person name="Yan M."/>
            <person name="Daum C."/>
            <person name="Ng V."/>
            <person name="Clum A."/>
            <person name="Steindorff A."/>
            <person name="Ohm R.A."/>
            <person name="Martin F."/>
            <person name="Silar P."/>
            <person name="Natvig D.O."/>
            <person name="Lalanne C."/>
            <person name="Gautier V."/>
            <person name="Ament-Velasquez S.L."/>
            <person name="Kruys A."/>
            <person name="Hutchinson M.I."/>
            <person name="Powell A.J."/>
            <person name="Barry K."/>
            <person name="Miller A.N."/>
            <person name="Grigoriev I.V."/>
            <person name="Debuchy R."/>
            <person name="Gladieux P."/>
            <person name="Hiltunen Thoren M."/>
            <person name="Johannesson H."/>
        </authorList>
    </citation>
    <scope>NUCLEOTIDE SEQUENCE</scope>
    <source>
        <strain evidence="3">CBS 892.96</strain>
    </source>
</reference>
<organism evidence="3 4">
    <name type="scientific">Triangularia setosa</name>
    <dbReference type="NCBI Taxonomy" id="2587417"/>
    <lineage>
        <taxon>Eukaryota</taxon>
        <taxon>Fungi</taxon>
        <taxon>Dikarya</taxon>
        <taxon>Ascomycota</taxon>
        <taxon>Pezizomycotina</taxon>
        <taxon>Sordariomycetes</taxon>
        <taxon>Sordariomycetidae</taxon>
        <taxon>Sordariales</taxon>
        <taxon>Podosporaceae</taxon>
        <taxon>Triangularia</taxon>
    </lineage>
</organism>
<accession>A0AAN6VX59</accession>
<dbReference type="Pfam" id="PF14856">
    <property type="entry name" value="Hce2"/>
    <property type="match status" value="1"/>
</dbReference>
<feature type="domain" description="Ecp2 effector protein-like" evidence="2">
    <location>
        <begin position="52"/>
        <end position="144"/>
    </location>
</feature>
<keyword evidence="4" id="KW-1185">Reference proteome</keyword>
<gene>
    <name evidence="3" type="ORF">QBC36DRAFT_250294</name>
</gene>
<evidence type="ECO:0000313" key="4">
    <source>
        <dbReference type="Proteomes" id="UP001302321"/>
    </source>
</evidence>
<dbReference type="Proteomes" id="UP001302321">
    <property type="component" value="Unassembled WGS sequence"/>
</dbReference>
<evidence type="ECO:0000256" key="1">
    <source>
        <dbReference type="SAM" id="SignalP"/>
    </source>
</evidence>
<evidence type="ECO:0000313" key="3">
    <source>
        <dbReference type="EMBL" id="KAK4171041.1"/>
    </source>
</evidence>
<sequence>MQLLNLFLAITALFTPSAYSLPVTNPSSSSAIATDTTTSINDPHPLLKRANHCGASSFVGETSGGSPNAYDCMRLHDNIAGDGTWTRGQGIFELAKWGNCKFIVENLGGYLYNIGNEDIRDLIRDSVNAFQRDGRVGATGVTDCAIWGGGGTNRVRWFIQRV</sequence>